<accession>A0ABU6FVT6</accession>
<sequence>MPNLAVVAGDELEEAQDAALVHGAEHEGRRRVEQALLDVLAEADQAHREILWRRLLDLPDIEIDEAHREHVIGEEGKLVFAMRVVRLESVPQELDIFLLLWGLEGERQVVGEFGGFFQCGTYPKSSPTLI</sequence>
<evidence type="ECO:0000313" key="2">
    <source>
        <dbReference type="Proteomes" id="UP001308776"/>
    </source>
</evidence>
<comment type="caution">
    <text evidence="1">The sequence shown here is derived from an EMBL/GenBank/DDBJ whole genome shotgun (WGS) entry which is preliminary data.</text>
</comment>
<keyword evidence="2" id="KW-1185">Reference proteome</keyword>
<proteinExistence type="predicted"/>
<reference evidence="1 2" key="1">
    <citation type="submission" date="2022-11" db="EMBL/GenBank/DDBJ databases">
        <title>Comparative genomics analysis of Acidithiobacillus ferriphilus.</title>
        <authorList>
            <person name="Ma L."/>
        </authorList>
    </citation>
    <scope>NUCLEOTIDE SEQUENCE [LARGE SCALE GENOMIC DNA]</scope>
    <source>
        <strain evidence="1 2">DY15</strain>
    </source>
</reference>
<name>A0ABU6FVT6_9PROT</name>
<gene>
    <name evidence="1" type="ORF">OW717_16650</name>
</gene>
<evidence type="ECO:0000313" key="1">
    <source>
        <dbReference type="EMBL" id="MEB8515662.1"/>
    </source>
</evidence>
<protein>
    <submittedName>
        <fullName evidence="1">Uncharacterized protein</fullName>
    </submittedName>
</protein>
<dbReference type="Proteomes" id="UP001308776">
    <property type="component" value="Unassembled WGS sequence"/>
</dbReference>
<dbReference type="RefSeq" id="WP_081258038.1">
    <property type="nucleotide sequence ID" value="NZ_JAQGFK010000180.1"/>
</dbReference>
<dbReference type="EMBL" id="JAQGFR010000312">
    <property type="protein sequence ID" value="MEB8515662.1"/>
    <property type="molecule type" value="Genomic_DNA"/>
</dbReference>
<organism evidence="1 2">
    <name type="scientific">Acidithiobacillus ferriphilus</name>
    <dbReference type="NCBI Taxonomy" id="1689834"/>
    <lineage>
        <taxon>Bacteria</taxon>
        <taxon>Pseudomonadati</taxon>
        <taxon>Pseudomonadota</taxon>
        <taxon>Acidithiobacillia</taxon>
        <taxon>Acidithiobacillales</taxon>
        <taxon>Acidithiobacillaceae</taxon>
        <taxon>Acidithiobacillus</taxon>
    </lineage>
</organism>